<keyword evidence="2" id="KW-0479">Metal-binding</keyword>
<evidence type="ECO:0000256" key="2">
    <source>
        <dbReference type="ARBA" id="ARBA00022723"/>
    </source>
</evidence>
<evidence type="ECO:0000256" key="6">
    <source>
        <dbReference type="ARBA" id="ARBA00060569"/>
    </source>
</evidence>
<protein>
    <submittedName>
        <fullName evidence="9">2-keto-4-pentenoate hydratase/2-oxohepta-3-ene-1,7-dioic acid hydratase in catechol pathway</fullName>
    </submittedName>
</protein>
<feature type="domain" description="Fumarylacetoacetase-like C-terminal" evidence="8">
    <location>
        <begin position="77"/>
        <end position="282"/>
    </location>
</feature>
<dbReference type="Gene3D" id="3.90.850.10">
    <property type="entry name" value="Fumarylacetoacetase-like, C-terminal domain"/>
    <property type="match status" value="1"/>
</dbReference>
<evidence type="ECO:0000256" key="1">
    <source>
        <dbReference type="ARBA" id="ARBA00010211"/>
    </source>
</evidence>
<keyword evidence="10" id="KW-1185">Reference proteome</keyword>
<dbReference type="InterPro" id="IPR011234">
    <property type="entry name" value="Fumarylacetoacetase-like_C"/>
</dbReference>
<evidence type="ECO:0000256" key="5">
    <source>
        <dbReference type="ARBA" id="ARBA00057150"/>
    </source>
</evidence>
<comment type="pathway">
    <text evidence="6">Aromatic compound metabolism; 4-hydroxyphenylacetate degradation; pyruvate and succinate semialdehyde from 4-hydroxyphenylacetate: step 4/7.</text>
</comment>
<evidence type="ECO:0000259" key="8">
    <source>
        <dbReference type="Pfam" id="PF01557"/>
    </source>
</evidence>
<dbReference type="FunFam" id="3.90.850.10:FF:000002">
    <property type="entry name" value="2-hydroxyhepta-2,4-diene-1,7-dioate isomerase"/>
    <property type="match status" value="1"/>
</dbReference>
<comment type="catalytic activity">
    <reaction evidence="4">
        <text>(2E,4Z)-5-hydroxypenta-2,4-diene-1,2,5-tricarboxylate = (3E,5R)-5-carboxy-2-oxohept-3-enedioate</text>
        <dbReference type="Rhea" id="RHEA:18813"/>
        <dbReference type="ChEBI" id="CHEBI:47961"/>
        <dbReference type="ChEBI" id="CHEBI:87491"/>
        <dbReference type="EC" id="5.3.3.10"/>
    </reaction>
</comment>
<proteinExistence type="inferred from homology"/>
<comment type="catalytic activity">
    <reaction evidence="3">
        <text>(3E,5R)-5-carboxy-2-oxohept-3-enedioate + H(+) = (4Z)-2-oxohept-4-enedioate + CO2</text>
        <dbReference type="Rhea" id="RHEA:14397"/>
        <dbReference type="ChEBI" id="CHEBI:15378"/>
        <dbReference type="ChEBI" id="CHEBI:16526"/>
        <dbReference type="ChEBI" id="CHEBI:87491"/>
        <dbReference type="ChEBI" id="CHEBI:87507"/>
        <dbReference type="EC" id="4.1.1.68"/>
    </reaction>
</comment>
<dbReference type="RefSeq" id="WP_133881813.1">
    <property type="nucleotide sequence ID" value="NZ_MWIN01000005.1"/>
</dbReference>
<evidence type="ECO:0000256" key="7">
    <source>
        <dbReference type="ARBA" id="ARBA00060680"/>
    </source>
</evidence>
<dbReference type="Pfam" id="PF01557">
    <property type="entry name" value="FAA_hydrolase"/>
    <property type="match status" value="1"/>
</dbReference>
<dbReference type="InterPro" id="IPR051121">
    <property type="entry name" value="FAH"/>
</dbReference>
<organism evidence="9 10">
    <name type="scientific">Panacagrimonas perspica</name>
    <dbReference type="NCBI Taxonomy" id="381431"/>
    <lineage>
        <taxon>Bacteria</taxon>
        <taxon>Pseudomonadati</taxon>
        <taxon>Pseudomonadota</taxon>
        <taxon>Gammaproteobacteria</taxon>
        <taxon>Nevskiales</taxon>
        <taxon>Nevskiaceae</taxon>
        <taxon>Panacagrimonas</taxon>
    </lineage>
</organism>
<comment type="caution">
    <text evidence="9">The sequence shown here is derived from an EMBL/GenBank/DDBJ whole genome shotgun (WGS) entry which is preliminary data.</text>
</comment>
<accession>A0A4R7P3B3</accession>
<comment type="similarity">
    <text evidence="1">Belongs to the FAH family.</text>
</comment>
<dbReference type="SUPFAM" id="SSF56529">
    <property type="entry name" value="FAH"/>
    <property type="match status" value="1"/>
</dbReference>
<dbReference type="GO" id="GO:0019752">
    <property type="term" value="P:carboxylic acid metabolic process"/>
    <property type="evidence" value="ECO:0007669"/>
    <property type="project" value="UniProtKB-ARBA"/>
</dbReference>
<dbReference type="AlphaFoldDB" id="A0A4R7P3B3"/>
<reference evidence="9 10" key="1">
    <citation type="submission" date="2019-03" db="EMBL/GenBank/DDBJ databases">
        <title>Genomic Encyclopedia of Type Strains, Phase IV (KMG-IV): sequencing the most valuable type-strain genomes for metagenomic binning, comparative biology and taxonomic classification.</title>
        <authorList>
            <person name="Goeker M."/>
        </authorList>
    </citation>
    <scope>NUCLEOTIDE SEQUENCE [LARGE SCALE GENOMIC DNA]</scope>
    <source>
        <strain evidence="9 10">DSM 26377</strain>
    </source>
</reference>
<dbReference type="PANTHER" id="PTHR42796">
    <property type="entry name" value="FUMARYLACETOACETATE HYDROLASE DOMAIN-CONTAINING PROTEIN 2A-RELATED"/>
    <property type="match status" value="1"/>
</dbReference>
<dbReference type="EMBL" id="SOBT01000009">
    <property type="protein sequence ID" value="TDU28245.1"/>
    <property type="molecule type" value="Genomic_DNA"/>
</dbReference>
<dbReference type="GO" id="GO:0046872">
    <property type="term" value="F:metal ion binding"/>
    <property type="evidence" value="ECO:0007669"/>
    <property type="project" value="UniProtKB-KW"/>
</dbReference>
<name>A0A4R7P3B3_9GAMM</name>
<evidence type="ECO:0000313" key="10">
    <source>
        <dbReference type="Proteomes" id="UP000295341"/>
    </source>
</evidence>
<dbReference type="GO" id="GO:0008704">
    <property type="term" value="F:5-carboxymethyl-2-hydroxymuconate delta-isomerase activity"/>
    <property type="evidence" value="ECO:0007669"/>
    <property type="project" value="UniProtKB-EC"/>
</dbReference>
<dbReference type="OrthoDB" id="9805307at2"/>
<evidence type="ECO:0000256" key="4">
    <source>
        <dbReference type="ARBA" id="ARBA00052790"/>
    </source>
</evidence>
<comment type="function">
    <text evidence="5">Decarboxylates OPET (5-oxo-pent-3-ene-1,2,5-tricarboxylic acid) into HHDD (2-hydroxy-hept-2,4-diene-1,7-dioate) and isomerizes it to OHED (2-oxo-hept-3-ene-1,7-dioate).</text>
</comment>
<dbReference type="GO" id="GO:0018800">
    <property type="term" value="F:5-oxopent-3-ene-1,2,5-tricarboxylate decarboxylase activity"/>
    <property type="evidence" value="ECO:0007669"/>
    <property type="project" value="UniProtKB-EC"/>
</dbReference>
<dbReference type="PANTHER" id="PTHR42796:SF4">
    <property type="entry name" value="FUMARYLACETOACETATE HYDROLASE DOMAIN-CONTAINING PROTEIN 2A"/>
    <property type="match status" value="1"/>
</dbReference>
<dbReference type="InterPro" id="IPR036663">
    <property type="entry name" value="Fumarylacetoacetase_C_sf"/>
</dbReference>
<sequence>MRLAMVSLGDAPARPALITNDRVHDIGKHLPDAPKTMIGIIEALDSLEDALTKLAAGPGDQALKDVRLHAPVPRPGKILALGLNYKDHAAEANMTLPEIQTWFSKMTTSTNGPYDGIDLPRVSTKLDYEAELGVIIGKRARHVTREQARDVIAGYVVANDVSVRDWQLRTSQFVVGKSFDTHCPFGPWITTADEIPDPQALRIGCTVNGEVRQDSSTSEMVFDVFQMIEHLSQAMTLEPGDLLITGTPAGVGAVSKPPRYLKAGDVVRVEIEKLGFIENKVVPEPL</sequence>
<comment type="pathway">
    <text evidence="7">Aromatic compound metabolism; 4-hydroxyphenylacetate degradation; pyruvate and succinate semialdehyde from 4-hydroxyphenylacetate: step 5/7.</text>
</comment>
<evidence type="ECO:0000256" key="3">
    <source>
        <dbReference type="ARBA" id="ARBA00051258"/>
    </source>
</evidence>
<dbReference type="Proteomes" id="UP000295341">
    <property type="component" value="Unassembled WGS sequence"/>
</dbReference>
<gene>
    <name evidence="9" type="ORF">DFR24_2612</name>
</gene>
<evidence type="ECO:0000313" key="9">
    <source>
        <dbReference type="EMBL" id="TDU28245.1"/>
    </source>
</evidence>